<feature type="transmembrane region" description="Helical" evidence="8">
    <location>
        <begin position="485"/>
        <end position="508"/>
    </location>
</feature>
<dbReference type="GO" id="GO:0016471">
    <property type="term" value="C:vacuolar proton-transporting V-type ATPase complex"/>
    <property type="evidence" value="ECO:0007669"/>
    <property type="project" value="TreeGrafter"/>
</dbReference>
<dbReference type="GO" id="GO:0033179">
    <property type="term" value="C:proton-transporting V-type ATPase, V0 domain"/>
    <property type="evidence" value="ECO:0007669"/>
    <property type="project" value="InterPro"/>
</dbReference>
<accession>A0A7C4TXX4</accession>
<feature type="transmembrane region" description="Helical" evidence="8">
    <location>
        <begin position="357"/>
        <end position="388"/>
    </location>
</feature>
<sequence>MAIEKVKKVLIVGPIEKKEKLLDTLFGIGVFHLEKVSEEILENFDNFRLAIPSRAYNDELFKVSSILKIFKEFGLEKQGFVQGFLPQDFDVDEDEFRKTVEQFPLEDFYNQVFSLRERFYELKEYEAHLLEEKKELTKFSSFPFSFSILSGSKYTSSFVGKIDRKNLDKLLSLDVAKDIFINVFWSDKNKNSIFVLYPKTYTPVIEDLIRDYRIEVLENRFNFTGYFEEEVTRIEQSLEKVKREMQIVLSKLENLYNEKRKILILEDYFRSLSNKEEKMSHMLLGREVLVARGYVKDNDLNLLTEAVYKIGFVSFESEIEDSDVVPVSLRNVTLFRPFEFLIRLFGLPSYGNIDPTVVVAILFTIFFGFALGDAGYGIILTICSALFVKKYKKNVGAWKFFMMLFYGGIMSTIVGLLTNSFFGNLFGTYFPHFIFTRFLSNIAVVDPTSPTGAVQFMLLSIAIGFGSEMLGILISVIVKIRKKCFLDAIFNGIGWLLFLPGLVLLFLGGHSPTLKLVDNILLFSGLAFVLMGGWISIRTPLFKPIAALVNLYGIRSSYGISGFLGDTLSYLRLFALSLSSSILASSFNLMAKVIGNMLGPVGFFVTVIILLGLHTLAFFMNVLGGFIHSMRLNFLEFFGRFYDLGGYEFNPFGFEFKNIRLNKNVRR</sequence>
<name>A0A7C4TXX4_9BACT</name>
<comment type="similarity">
    <text evidence="2">Belongs to the V-ATPase 116 kDa subunit family.</text>
</comment>
<keyword evidence="4 8" id="KW-0812">Transmembrane</keyword>
<evidence type="ECO:0000256" key="7">
    <source>
        <dbReference type="ARBA" id="ARBA00023136"/>
    </source>
</evidence>
<dbReference type="EMBL" id="DTHV01000102">
    <property type="protein sequence ID" value="HGW60426.1"/>
    <property type="molecule type" value="Genomic_DNA"/>
</dbReference>
<dbReference type="PANTHER" id="PTHR11629">
    <property type="entry name" value="VACUOLAR PROTON ATPASES"/>
    <property type="match status" value="1"/>
</dbReference>
<dbReference type="GO" id="GO:0046961">
    <property type="term" value="F:proton-transporting ATPase activity, rotational mechanism"/>
    <property type="evidence" value="ECO:0007669"/>
    <property type="project" value="InterPro"/>
</dbReference>
<keyword evidence="6" id="KW-0406">Ion transport</keyword>
<evidence type="ECO:0000256" key="1">
    <source>
        <dbReference type="ARBA" id="ARBA00004141"/>
    </source>
</evidence>
<dbReference type="PANTHER" id="PTHR11629:SF63">
    <property type="entry name" value="V-TYPE PROTON ATPASE SUBUNIT A"/>
    <property type="match status" value="1"/>
</dbReference>
<feature type="transmembrane region" description="Helical" evidence="8">
    <location>
        <begin position="456"/>
        <end position="478"/>
    </location>
</feature>
<evidence type="ECO:0000256" key="6">
    <source>
        <dbReference type="ARBA" id="ARBA00023065"/>
    </source>
</evidence>
<dbReference type="Pfam" id="PF01496">
    <property type="entry name" value="V_ATPase_I"/>
    <property type="match status" value="2"/>
</dbReference>
<evidence type="ECO:0000313" key="9">
    <source>
        <dbReference type="EMBL" id="HGW60426.1"/>
    </source>
</evidence>
<gene>
    <name evidence="9" type="ORF">ENV82_03225</name>
</gene>
<dbReference type="GO" id="GO:0007035">
    <property type="term" value="P:vacuolar acidification"/>
    <property type="evidence" value="ECO:0007669"/>
    <property type="project" value="TreeGrafter"/>
</dbReference>
<feature type="transmembrane region" description="Helical" evidence="8">
    <location>
        <begin position="400"/>
        <end position="422"/>
    </location>
</feature>
<evidence type="ECO:0000256" key="4">
    <source>
        <dbReference type="ARBA" id="ARBA00022692"/>
    </source>
</evidence>
<feature type="transmembrane region" description="Helical" evidence="8">
    <location>
        <begin position="520"/>
        <end position="537"/>
    </location>
</feature>
<keyword evidence="5 8" id="KW-1133">Transmembrane helix</keyword>
<comment type="caution">
    <text evidence="9">The sequence shown here is derived from an EMBL/GenBank/DDBJ whole genome shotgun (WGS) entry which is preliminary data.</text>
</comment>
<organism evidence="9">
    <name type="scientific">Caldisericum exile</name>
    <dbReference type="NCBI Taxonomy" id="693075"/>
    <lineage>
        <taxon>Bacteria</taxon>
        <taxon>Pseudomonadati</taxon>
        <taxon>Caldisericota/Cryosericota group</taxon>
        <taxon>Caldisericota</taxon>
        <taxon>Caldisericia</taxon>
        <taxon>Caldisericales</taxon>
        <taxon>Caldisericaceae</taxon>
        <taxon>Caldisericum</taxon>
    </lineage>
</organism>
<feature type="transmembrane region" description="Helical" evidence="8">
    <location>
        <begin position="603"/>
        <end position="627"/>
    </location>
</feature>
<dbReference type="AlphaFoldDB" id="A0A7C4TXX4"/>
<dbReference type="InterPro" id="IPR002490">
    <property type="entry name" value="V-ATPase_116kDa_su"/>
</dbReference>
<evidence type="ECO:0000256" key="5">
    <source>
        <dbReference type="ARBA" id="ARBA00022989"/>
    </source>
</evidence>
<evidence type="ECO:0000256" key="2">
    <source>
        <dbReference type="ARBA" id="ARBA00009904"/>
    </source>
</evidence>
<keyword evidence="3" id="KW-0813">Transport</keyword>
<comment type="subcellular location">
    <subcellularLocation>
        <location evidence="1">Membrane</location>
        <topology evidence="1">Multi-pass membrane protein</topology>
    </subcellularLocation>
</comment>
<protein>
    <submittedName>
        <fullName evidence="9">Uncharacterized protein</fullName>
    </submittedName>
</protein>
<dbReference type="GO" id="GO:0051117">
    <property type="term" value="F:ATPase binding"/>
    <property type="evidence" value="ECO:0007669"/>
    <property type="project" value="TreeGrafter"/>
</dbReference>
<proteinExistence type="inferred from homology"/>
<feature type="transmembrane region" description="Helical" evidence="8">
    <location>
        <begin position="570"/>
        <end position="591"/>
    </location>
</feature>
<reference evidence="9" key="1">
    <citation type="journal article" date="2020" name="mSystems">
        <title>Genome- and Community-Level Interaction Insights into Carbon Utilization and Element Cycling Functions of Hydrothermarchaeota in Hydrothermal Sediment.</title>
        <authorList>
            <person name="Zhou Z."/>
            <person name="Liu Y."/>
            <person name="Xu W."/>
            <person name="Pan J."/>
            <person name="Luo Z.H."/>
            <person name="Li M."/>
        </authorList>
    </citation>
    <scope>NUCLEOTIDE SEQUENCE [LARGE SCALE GENOMIC DNA]</scope>
    <source>
        <strain evidence="9">SpSt-794</strain>
    </source>
</reference>
<evidence type="ECO:0000256" key="8">
    <source>
        <dbReference type="SAM" id="Phobius"/>
    </source>
</evidence>
<keyword evidence="7 8" id="KW-0472">Membrane</keyword>
<evidence type="ECO:0000256" key="3">
    <source>
        <dbReference type="ARBA" id="ARBA00022448"/>
    </source>
</evidence>